<organism evidence="3 4">
    <name type="scientific">Roseateles paludis</name>
    <dbReference type="NCBI Taxonomy" id="3145238"/>
    <lineage>
        <taxon>Bacteria</taxon>
        <taxon>Pseudomonadati</taxon>
        <taxon>Pseudomonadota</taxon>
        <taxon>Betaproteobacteria</taxon>
        <taxon>Burkholderiales</taxon>
        <taxon>Sphaerotilaceae</taxon>
        <taxon>Roseateles</taxon>
    </lineage>
</organism>
<dbReference type="PANTHER" id="PTHR23028:SF53">
    <property type="entry name" value="ACYL_TRANSF_3 DOMAIN-CONTAINING PROTEIN"/>
    <property type="match status" value="1"/>
</dbReference>
<keyword evidence="4" id="KW-1185">Reference proteome</keyword>
<dbReference type="Proteomes" id="UP001495147">
    <property type="component" value="Unassembled WGS sequence"/>
</dbReference>
<dbReference type="EMBL" id="JBDPZD010000005">
    <property type="protein sequence ID" value="MEO3692978.1"/>
    <property type="molecule type" value="Genomic_DNA"/>
</dbReference>
<sequence>MQWLAQRLELGRSGSTPNLLAMEGLRGLAVFLVFLVHCMTLTMPWWADHAGLSALASELHALGNVGVDLFFVLSGFLIYGALINKAQPFGRYFGRRVRRIYPVFLVMLALYLALSVLFPSESKLPAGAGAAALYVLQNLLLLPGMLPIAPIITVAWSLSYEFFFYLVVPVLIAALGLRGRTPAFRIWALVVLGLAGAAYLAVQGGHVRLLMFLAGMLVYELHHERVRLPGAGALGALGLCLGLGLALLPLGGLLSQTLKYLGLGLVFGLLCLDAFAPTWLSRALSWTPLRWLGNISYSYYLMHGLALKFAVLVLGKVLPLSAGGVGLFLVLPCLLFVATLPASLILFLAVERPFSLAPKAA</sequence>
<feature type="transmembrane region" description="Helical" evidence="1">
    <location>
        <begin position="325"/>
        <end position="350"/>
    </location>
</feature>
<keyword evidence="1" id="KW-0472">Membrane</keyword>
<feature type="transmembrane region" description="Helical" evidence="1">
    <location>
        <begin position="162"/>
        <end position="180"/>
    </location>
</feature>
<evidence type="ECO:0000313" key="4">
    <source>
        <dbReference type="Proteomes" id="UP001495147"/>
    </source>
</evidence>
<feature type="transmembrane region" description="Helical" evidence="1">
    <location>
        <begin position="59"/>
        <end position="79"/>
    </location>
</feature>
<feature type="transmembrane region" description="Helical" evidence="1">
    <location>
        <begin position="28"/>
        <end position="47"/>
    </location>
</feature>
<keyword evidence="1" id="KW-1133">Transmembrane helix</keyword>
<keyword evidence="3" id="KW-0808">Transferase</keyword>
<dbReference type="Pfam" id="PF01757">
    <property type="entry name" value="Acyl_transf_3"/>
    <property type="match status" value="1"/>
</dbReference>
<gene>
    <name evidence="3" type="ORF">ABDJ85_15995</name>
</gene>
<keyword evidence="3" id="KW-0012">Acyltransferase</keyword>
<reference evidence="3 4" key="1">
    <citation type="submission" date="2024-05" db="EMBL/GenBank/DDBJ databases">
        <title>Roseateles sp. DJS-2-20 16S ribosomal RNA gene Genome sequencing and assembly.</title>
        <authorList>
            <person name="Woo H."/>
        </authorList>
    </citation>
    <scope>NUCLEOTIDE SEQUENCE [LARGE SCALE GENOMIC DNA]</scope>
    <source>
        <strain evidence="3 4">DJS-2-20</strain>
    </source>
</reference>
<dbReference type="EC" id="2.3.-.-" evidence="3"/>
<evidence type="ECO:0000313" key="3">
    <source>
        <dbReference type="EMBL" id="MEO3692978.1"/>
    </source>
</evidence>
<dbReference type="InterPro" id="IPR002656">
    <property type="entry name" value="Acyl_transf_3_dom"/>
</dbReference>
<feature type="transmembrane region" description="Helical" evidence="1">
    <location>
        <begin position="100"/>
        <end position="119"/>
    </location>
</feature>
<feature type="domain" description="Acyltransferase 3" evidence="2">
    <location>
        <begin position="21"/>
        <end position="346"/>
    </location>
</feature>
<proteinExistence type="predicted"/>
<feature type="transmembrane region" description="Helical" evidence="1">
    <location>
        <begin position="231"/>
        <end position="254"/>
    </location>
</feature>
<dbReference type="InterPro" id="IPR050879">
    <property type="entry name" value="Acyltransferase_3"/>
</dbReference>
<feature type="transmembrane region" description="Helical" evidence="1">
    <location>
        <begin position="300"/>
        <end position="319"/>
    </location>
</feature>
<accession>A0ABV0G5G2</accession>
<feature type="transmembrane region" description="Helical" evidence="1">
    <location>
        <begin position="260"/>
        <end position="280"/>
    </location>
</feature>
<protein>
    <submittedName>
        <fullName evidence="3">Acyltransferase</fullName>
        <ecNumber evidence="3">2.3.-.-</ecNumber>
    </submittedName>
</protein>
<name>A0ABV0G5G2_9BURK</name>
<dbReference type="RefSeq" id="WP_347705799.1">
    <property type="nucleotide sequence ID" value="NZ_JBDPZD010000005.1"/>
</dbReference>
<evidence type="ECO:0000259" key="2">
    <source>
        <dbReference type="Pfam" id="PF01757"/>
    </source>
</evidence>
<dbReference type="PANTHER" id="PTHR23028">
    <property type="entry name" value="ACETYLTRANSFERASE"/>
    <property type="match status" value="1"/>
</dbReference>
<comment type="caution">
    <text evidence="3">The sequence shown here is derived from an EMBL/GenBank/DDBJ whole genome shotgun (WGS) entry which is preliminary data.</text>
</comment>
<keyword evidence="1" id="KW-0812">Transmembrane</keyword>
<dbReference type="GO" id="GO:0016746">
    <property type="term" value="F:acyltransferase activity"/>
    <property type="evidence" value="ECO:0007669"/>
    <property type="project" value="UniProtKB-KW"/>
</dbReference>
<evidence type="ECO:0000256" key="1">
    <source>
        <dbReference type="SAM" id="Phobius"/>
    </source>
</evidence>
<feature type="transmembrane region" description="Helical" evidence="1">
    <location>
        <begin position="186"/>
        <end position="219"/>
    </location>
</feature>